<evidence type="ECO:0000256" key="2">
    <source>
        <dbReference type="HAMAP-Rule" id="MF_00163"/>
    </source>
</evidence>
<name>A0A2M7RKB1_9BACT</name>
<dbReference type="GO" id="GO:0006412">
    <property type="term" value="P:translation"/>
    <property type="evidence" value="ECO:0007669"/>
    <property type="project" value="UniProtKB-UniRule"/>
</dbReference>
<dbReference type="HAMAP" id="MF_00163">
    <property type="entry name" value="Pep_deformylase"/>
    <property type="match status" value="1"/>
</dbReference>
<feature type="active site" evidence="2">
    <location>
        <position position="132"/>
    </location>
</feature>
<gene>
    <name evidence="2 3" type="primary">def</name>
    <name evidence="3" type="ORF">COY66_00825</name>
</gene>
<dbReference type="PIRSF" id="PIRSF004749">
    <property type="entry name" value="Pep_def"/>
    <property type="match status" value="1"/>
</dbReference>
<dbReference type="PRINTS" id="PR01576">
    <property type="entry name" value="PDEFORMYLASE"/>
</dbReference>
<evidence type="ECO:0000313" key="3">
    <source>
        <dbReference type="EMBL" id="PIY97180.1"/>
    </source>
</evidence>
<comment type="caution">
    <text evidence="3">The sequence shown here is derived from an EMBL/GenBank/DDBJ whole genome shotgun (WGS) entry which is preliminary data.</text>
</comment>
<dbReference type="EMBL" id="PFMD01000009">
    <property type="protein sequence ID" value="PIY97180.1"/>
    <property type="molecule type" value="Genomic_DNA"/>
</dbReference>
<dbReference type="SUPFAM" id="SSF56420">
    <property type="entry name" value="Peptide deformylase"/>
    <property type="match status" value="1"/>
</dbReference>
<comment type="similarity">
    <text evidence="1 2">Belongs to the polypeptide deformylase family.</text>
</comment>
<dbReference type="InterPro" id="IPR036821">
    <property type="entry name" value="Peptide_deformylase_sf"/>
</dbReference>
<dbReference type="PANTHER" id="PTHR10458">
    <property type="entry name" value="PEPTIDE DEFORMYLASE"/>
    <property type="match status" value="1"/>
</dbReference>
<accession>A0A2M7RKB1</accession>
<dbReference type="NCBIfam" id="TIGR00079">
    <property type="entry name" value="pept_deformyl"/>
    <property type="match status" value="1"/>
</dbReference>
<dbReference type="Proteomes" id="UP000230779">
    <property type="component" value="Unassembled WGS sequence"/>
</dbReference>
<evidence type="ECO:0000313" key="4">
    <source>
        <dbReference type="Proteomes" id="UP000230779"/>
    </source>
</evidence>
<evidence type="ECO:0000256" key="1">
    <source>
        <dbReference type="ARBA" id="ARBA00010759"/>
    </source>
</evidence>
<comment type="cofactor">
    <cofactor evidence="2">
        <name>Fe(2+)</name>
        <dbReference type="ChEBI" id="CHEBI:29033"/>
    </cofactor>
    <text evidence="2">Binds 1 Fe(2+) ion.</text>
</comment>
<dbReference type="EC" id="3.5.1.88" evidence="2"/>
<dbReference type="PANTHER" id="PTHR10458:SF22">
    <property type="entry name" value="PEPTIDE DEFORMYLASE"/>
    <property type="match status" value="1"/>
</dbReference>
<dbReference type="InterPro" id="IPR023635">
    <property type="entry name" value="Peptide_deformylase"/>
</dbReference>
<keyword evidence="2" id="KW-0648">Protein biosynthesis</keyword>
<dbReference type="GO" id="GO:0046872">
    <property type="term" value="F:metal ion binding"/>
    <property type="evidence" value="ECO:0007669"/>
    <property type="project" value="UniProtKB-KW"/>
</dbReference>
<dbReference type="Gene3D" id="3.90.45.10">
    <property type="entry name" value="Peptide deformylase"/>
    <property type="match status" value="1"/>
</dbReference>
<dbReference type="Pfam" id="PF01327">
    <property type="entry name" value="Pep_deformylase"/>
    <property type="match status" value="1"/>
</dbReference>
<protein>
    <recommendedName>
        <fullName evidence="2">Peptide deformylase</fullName>
        <shortName evidence="2">PDF</shortName>
        <ecNumber evidence="2">3.5.1.88</ecNumber>
    </recommendedName>
    <alternativeName>
        <fullName evidence="2">Polypeptide deformylase</fullName>
    </alternativeName>
</protein>
<proteinExistence type="inferred from homology"/>
<comment type="function">
    <text evidence="2">Removes the formyl group from the N-terminal Met of newly synthesized proteins. Requires at least a dipeptide for an efficient rate of reaction. N-terminal L-methionine is a prerequisite for activity but the enzyme has broad specificity at other positions.</text>
</comment>
<reference evidence="3 4" key="1">
    <citation type="submission" date="2017-09" db="EMBL/GenBank/DDBJ databases">
        <title>Depth-based differentiation of microbial function through sediment-hosted aquifers and enrichment of novel symbionts in the deep terrestrial subsurface.</title>
        <authorList>
            <person name="Probst A.J."/>
            <person name="Ladd B."/>
            <person name="Jarett J.K."/>
            <person name="Geller-Mcgrath D.E."/>
            <person name="Sieber C.M."/>
            <person name="Emerson J.B."/>
            <person name="Anantharaman K."/>
            <person name="Thomas B.C."/>
            <person name="Malmstrom R."/>
            <person name="Stieglmeier M."/>
            <person name="Klingl A."/>
            <person name="Woyke T."/>
            <person name="Ryan C.M."/>
            <person name="Banfield J.F."/>
        </authorList>
    </citation>
    <scope>NUCLEOTIDE SEQUENCE [LARGE SCALE GENOMIC DNA]</scope>
    <source>
        <strain evidence="3">CG_4_10_14_0_8_um_filter_42_10</strain>
    </source>
</reference>
<dbReference type="GO" id="GO:0042586">
    <property type="term" value="F:peptide deformylase activity"/>
    <property type="evidence" value="ECO:0007669"/>
    <property type="project" value="UniProtKB-UniRule"/>
</dbReference>
<feature type="binding site" evidence="2">
    <location>
        <position position="89"/>
    </location>
    <ligand>
        <name>Fe cation</name>
        <dbReference type="ChEBI" id="CHEBI:24875"/>
    </ligand>
</feature>
<dbReference type="CDD" id="cd00487">
    <property type="entry name" value="Pep_deformylase"/>
    <property type="match status" value="1"/>
</dbReference>
<feature type="binding site" evidence="2">
    <location>
        <position position="131"/>
    </location>
    <ligand>
        <name>Fe cation</name>
        <dbReference type="ChEBI" id="CHEBI:24875"/>
    </ligand>
</feature>
<feature type="binding site" evidence="2">
    <location>
        <position position="135"/>
    </location>
    <ligand>
        <name>Fe cation</name>
        <dbReference type="ChEBI" id="CHEBI:24875"/>
    </ligand>
</feature>
<keyword evidence="2" id="KW-0479">Metal-binding</keyword>
<comment type="catalytic activity">
    <reaction evidence="2">
        <text>N-terminal N-formyl-L-methionyl-[peptide] + H2O = N-terminal L-methionyl-[peptide] + formate</text>
        <dbReference type="Rhea" id="RHEA:24420"/>
        <dbReference type="Rhea" id="RHEA-COMP:10639"/>
        <dbReference type="Rhea" id="RHEA-COMP:10640"/>
        <dbReference type="ChEBI" id="CHEBI:15377"/>
        <dbReference type="ChEBI" id="CHEBI:15740"/>
        <dbReference type="ChEBI" id="CHEBI:49298"/>
        <dbReference type="ChEBI" id="CHEBI:64731"/>
        <dbReference type="EC" id="3.5.1.88"/>
    </reaction>
</comment>
<organism evidence="3 4">
    <name type="scientific">Candidatus Kerfeldbacteria bacterium CG_4_10_14_0_8_um_filter_42_10</name>
    <dbReference type="NCBI Taxonomy" id="2014248"/>
    <lineage>
        <taxon>Bacteria</taxon>
        <taxon>Candidatus Kerfeldiibacteriota</taxon>
    </lineage>
</organism>
<sequence length="155" mass="17229">MTLNIVTDPNPILRKKAALIKDPLAIDVQALIPELIKTMYRDKGIGIAAPQVGKSIRLIALNIKDGHLVLINPRIVSKSIRKELGEEGCLSVPGVFGMVKRHRKVKVEALDKEGKKTTIIGEGLLARVLQHEIDHINGILFTDKLVSKTRENKRY</sequence>
<keyword evidence="2" id="KW-0378">Hydrolase</keyword>
<dbReference type="AlphaFoldDB" id="A0A2M7RKB1"/>
<dbReference type="NCBIfam" id="NF001159">
    <property type="entry name" value="PRK00150.1-3"/>
    <property type="match status" value="1"/>
</dbReference>
<keyword evidence="2" id="KW-0408">Iron</keyword>